<evidence type="ECO:0000256" key="3">
    <source>
        <dbReference type="ARBA" id="ARBA00022927"/>
    </source>
</evidence>
<evidence type="ECO:0000256" key="1">
    <source>
        <dbReference type="ARBA" id="ARBA00009674"/>
    </source>
</evidence>
<dbReference type="Gene3D" id="1.10.10.10">
    <property type="entry name" value="Winged helix-like DNA-binding domain superfamily/Winged helix DNA-binding domain"/>
    <property type="match status" value="1"/>
</dbReference>
<dbReference type="Pfam" id="PF05871">
    <property type="entry name" value="ESCRT-II"/>
    <property type="match status" value="1"/>
</dbReference>
<dbReference type="Proteomes" id="UP000193411">
    <property type="component" value="Unassembled WGS sequence"/>
</dbReference>
<sequence>MPFPTPSNHVCNTQPCALHLPPIYSFPPFFTLQPHLPSRDRQMAAWTDLIRAYCAHHKLYRLDLNVSLSLDLFANAGINRSVSREMAAAIFRECVKSGLAEWSATGSKGGASDKSAVLVLWKSVAEWGNVLCEWAKRNGFTGSVVTGYEMRFGEYVTDEEFAEMDEQLFIRVVKDLTKQGKVSMINMAEKADELGFKFL</sequence>
<evidence type="ECO:0000256" key="2">
    <source>
        <dbReference type="ARBA" id="ARBA00022448"/>
    </source>
</evidence>
<dbReference type="PANTHER" id="PTHR13149:SF0">
    <property type="entry name" value="VACUOLAR PROTEIN-SORTING-ASSOCIATED PROTEIN 25"/>
    <property type="match status" value="1"/>
</dbReference>
<name>A0A1Y2HK97_9FUNG</name>
<dbReference type="EMBL" id="MCFL01000028">
    <property type="protein sequence ID" value="ORZ34404.1"/>
    <property type="molecule type" value="Genomic_DNA"/>
</dbReference>
<dbReference type="InterPro" id="IPR036388">
    <property type="entry name" value="WH-like_DNA-bd_sf"/>
</dbReference>
<keyword evidence="2" id="KW-0813">Transport</keyword>
<dbReference type="GO" id="GO:0042803">
    <property type="term" value="F:protein homodimerization activity"/>
    <property type="evidence" value="ECO:0007669"/>
    <property type="project" value="TreeGrafter"/>
</dbReference>
<dbReference type="AlphaFoldDB" id="A0A1Y2HK97"/>
<reference evidence="4 5" key="1">
    <citation type="submission" date="2016-07" db="EMBL/GenBank/DDBJ databases">
        <title>Pervasive Adenine N6-methylation of Active Genes in Fungi.</title>
        <authorList>
            <consortium name="DOE Joint Genome Institute"/>
            <person name="Mondo S.J."/>
            <person name="Dannebaum R.O."/>
            <person name="Kuo R.C."/>
            <person name="Labutti K."/>
            <person name="Haridas S."/>
            <person name="Kuo A."/>
            <person name="Salamov A."/>
            <person name="Ahrendt S.R."/>
            <person name="Lipzen A."/>
            <person name="Sullivan W."/>
            <person name="Andreopoulos W.B."/>
            <person name="Clum A."/>
            <person name="Lindquist E."/>
            <person name="Daum C."/>
            <person name="Ramamoorthy G.K."/>
            <person name="Gryganskyi A."/>
            <person name="Culley D."/>
            <person name="Magnuson J.K."/>
            <person name="James T.Y."/>
            <person name="O'Malley M.A."/>
            <person name="Stajich J.E."/>
            <person name="Spatafora J.W."/>
            <person name="Visel A."/>
            <person name="Grigoriev I.V."/>
        </authorList>
    </citation>
    <scope>NUCLEOTIDE SEQUENCE [LARGE SCALE GENOMIC DNA]</scope>
    <source>
        <strain evidence="4 5">PL171</strain>
    </source>
</reference>
<dbReference type="GO" id="GO:0043328">
    <property type="term" value="P:protein transport to vacuole involved in ubiquitin-dependent protein catabolic process via the multivesicular body sorting pathway"/>
    <property type="evidence" value="ECO:0007669"/>
    <property type="project" value="TreeGrafter"/>
</dbReference>
<dbReference type="GO" id="GO:0005198">
    <property type="term" value="F:structural molecule activity"/>
    <property type="evidence" value="ECO:0007669"/>
    <property type="project" value="TreeGrafter"/>
</dbReference>
<dbReference type="InterPro" id="IPR008570">
    <property type="entry name" value="ESCRT-II_cplx_Vps25-sub"/>
</dbReference>
<dbReference type="InterPro" id="IPR036390">
    <property type="entry name" value="WH_DNA-bd_sf"/>
</dbReference>
<comment type="similarity">
    <text evidence="1">Belongs to the VPS25 family.</text>
</comment>
<keyword evidence="3" id="KW-0653">Protein transport</keyword>
<dbReference type="STRING" id="765915.A0A1Y2HK97"/>
<accession>A0A1Y2HK97</accession>
<gene>
    <name evidence="4" type="ORF">BCR44DRAFT_1415192</name>
</gene>
<organism evidence="4 5">
    <name type="scientific">Catenaria anguillulae PL171</name>
    <dbReference type="NCBI Taxonomy" id="765915"/>
    <lineage>
        <taxon>Eukaryota</taxon>
        <taxon>Fungi</taxon>
        <taxon>Fungi incertae sedis</taxon>
        <taxon>Blastocladiomycota</taxon>
        <taxon>Blastocladiomycetes</taxon>
        <taxon>Blastocladiales</taxon>
        <taxon>Catenariaceae</taxon>
        <taxon>Catenaria</taxon>
    </lineage>
</organism>
<dbReference type="OrthoDB" id="245150at2759"/>
<dbReference type="SUPFAM" id="SSF46785">
    <property type="entry name" value="Winged helix' DNA-binding domain"/>
    <property type="match status" value="2"/>
</dbReference>
<dbReference type="Gene3D" id="1.10.10.570">
    <property type="entry name" value="Winged helix' DNA-binding domain. Chain C. Domain 1"/>
    <property type="match status" value="1"/>
</dbReference>
<protein>
    <submittedName>
        <fullName evidence="4">ESCRT-II complex subunit-domain-containing protein</fullName>
    </submittedName>
</protein>
<dbReference type="InterPro" id="IPR014041">
    <property type="entry name" value="ESCRT-II_cplx_Vps25-sub_N"/>
</dbReference>
<dbReference type="PANTHER" id="PTHR13149">
    <property type="entry name" value="VACUOLAR PROTEIN SORTING-ASSOCIATED PROTEIN VPS25"/>
    <property type="match status" value="1"/>
</dbReference>
<comment type="caution">
    <text evidence="4">The sequence shown here is derived from an EMBL/GenBank/DDBJ whole genome shotgun (WGS) entry which is preliminary data.</text>
</comment>
<evidence type="ECO:0000313" key="4">
    <source>
        <dbReference type="EMBL" id="ORZ34404.1"/>
    </source>
</evidence>
<keyword evidence="5" id="KW-1185">Reference proteome</keyword>
<dbReference type="GO" id="GO:0000814">
    <property type="term" value="C:ESCRT II complex"/>
    <property type="evidence" value="ECO:0007669"/>
    <property type="project" value="InterPro"/>
</dbReference>
<proteinExistence type="inferred from homology"/>
<evidence type="ECO:0000313" key="5">
    <source>
        <dbReference type="Proteomes" id="UP000193411"/>
    </source>
</evidence>